<dbReference type="EMBL" id="JAHXZJ010000374">
    <property type="protein sequence ID" value="KAH0561758.1"/>
    <property type="molecule type" value="Genomic_DNA"/>
</dbReference>
<proteinExistence type="predicted"/>
<accession>A0AAV7J201</accession>
<gene>
    <name evidence="1" type="ORF">KQX54_019259</name>
</gene>
<dbReference type="AlphaFoldDB" id="A0AAV7J201"/>
<sequence>MKGVDVQVKAPSPRDSIAVFLSGADWAFIELATAQQPYPQGWNKVFPVNGLHRTIFSLLFTTCFYFPSQFQRLIIFLGLLGKMDAVIENIIRQMNKKIEMRSNYSIFKENEFSDSSDSFTLL</sequence>
<name>A0AAV7J201_COTGL</name>
<organism evidence="1 2">
    <name type="scientific">Cotesia glomerata</name>
    <name type="common">Lepidopteran parasitic wasp</name>
    <name type="synonym">Apanteles glomeratus</name>
    <dbReference type="NCBI Taxonomy" id="32391"/>
    <lineage>
        <taxon>Eukaryota</taxon>
        <taxon>Metazoa</taxon>
        <taxon>Ecdysozoa</taxon>
        <taxon>Arthropoda</taxon>
        <taxon>Hexapoda</taxon>
        <taxon>Insecta</taxon>
        <taxon>Pterygota</taxon>
        <taxon>Neoptera</taxon>
        <taxon>Endopterygota</taxon>
        <taxon>Hymenoptera</taxon>
        <taxon>Apocrita</taxon>
        <taxon>Ichneumonoidea</taxon>
        <taxon>Braconidae</taxon>
        <taxon>Microgastrinae</taxon>
        <taxon>Cotesia</taxon>
    </lineage>
</organism>
<evidence type="ECO:0000313" key="1">
    <source>
        <dbReference type="EMBL" id="KAH0561758.1"/>
    </source>
</evidence>
<keyword evidence="2" id="KW-1185">Reference proteome</keyword>
<comment type="caution">
    <text evidence="1">The sequence shown here is derived from an EMBL/GenBank/DDBJ whole genome shotgun (WGS) entry which is preliminary data.</text>
</comment>
<evidence type="ECO:0000313" key="2">
    <source>
        <dbReference type="Proteomes" id="UP000826195"/>
    </source>
</evidence>
<dbReference type="Proteomes" id="UP000826195">
    <property type="component" value="Unassembled WGS sequence"/>
</dbReference>
<protein>
    <submittedName>
        <fullName evidence="1">Uncharacterized protein</fullName>
    </submittedName>
</protein>
<reference evidence="1 2" key="1">
    <citation type="journal article" date="2021" name="J. Hered.">
        <title>A chromosome-level genome assembly of the parasitoid wasp, Cotesia glomerata (Hymenoptera: Braconidae).</title>
        <authorList>
            <person name="Pinto B.J."/>
            <person name="Weis J.J."/>
            <person name="Gamble T."/>
            <person name="Ode P.J."/>
            <person name="Paul R."/>
            <person name="Zaspel J.M."/>
        </authorList>
    </citation>
    <scope>NUCLEOTIDE SEQUENCE [LARGE SCALE GENOMIC DNA]</scope>
    <source>
        <strain evidence="1">CgM1</strain>
    </source>
</reference>